<gene>
    <name evidence="1" type="ORF">KM295_12395</name>
</gene>
<dbReference type="EMBL" id="JAHLKM010000020">
    <property type="protein sequence ID" value="MCQ4334264.1"/>
    <property type="molecule type" value="Genomic_DNA"/>
</dbReference>
<dbReference type="Proteomes" id="UP001139494">
    <property type="component" value="Unassembled WGS sequence"/>
</dbReference>
<evidence type="ECO:0000313" key="1">
    <source>
        <dbReference type="EMBL" id="MCQ4334264.1"/>
    </source>
</evidence>
<organism evidence="1 2">
    <name type="scientific">Natronomonas aquatica</name>
    <dbReference type="NCBI Taxonomy" id="2841590"/>
    <lineage>
        <taxon>Archaea</taxon>
        <taxon>Methanobacteriati</taxon>
        <taxon>Methanobacteriota</taxon>
        <taxon>Stenosarchaea group</taxon>
        <taxon>Halobacteria</taxon>
        <taxon>Halobacteriales</taxon>
        <taxon>Natronomonadaceae</taxon>
        <taxon>Natronomonas</taxon>
    </lineage>
</organism>
<dbReference type="AlphaFoldDB" id="A0A9R1CS89"/>
<proteinExistence type="predicted"/>
<comment type="caution">
    <text evidence="1">The sequence shown here is derived from an EMBL/GenBank/DDBJ whole genome shotgun (WGS) entry which is preliminary data.</text>
</comment>
<dbReference type="RefSeq" id="WP_256030299.1">
    <property type="nucleotide sequence ID" value="NZ_JAHLKM010000020.1"/>
</dbReference>
<reference evidence="1" key="1">
    <citation type="journal article" date="2023" name="Front. Microbiol.">
        <title>Genomic-based phylogenetic and metabolic analyses of the genus Natronomonas, and description of Natronomonas aquatica sp. nov.</title>
        <authorList>
            <person name="Garcia-Roldan A."/>
            <person name="Duran-Viseras A."/>
            <person name="de la Haba R.R."/>
            <person name="Corral P."/>
            <person name="Sanchez-Porro C."/>
            <person name="Ventosa A."/>
        </authorList>
    </citation>
    <scope>NUCLEOTIDE SEQUENCE</scope>
    <source>
        <strain evidence="1">F2-12</strain>
    </source>
</reference>
<evidence type="ECO:0000313" key="2">
    <source>
        <dbReference type="Proteomes" id="UP001139494"/>
    </source>
</evidence>
<sequence length="55" mass="6608">MKTVTTPIPEDDEEILLANDRGLIERNRPVNLLSSRDRKLTVFTPHHRAREPWWW</sequence>
<protein>
    <submittedName>
        <fullName evidence="1">Uncharacterized protein</fullName>
    </submittedName>
</protein>
<accession>A0A9R1CS89</accession>
<name>A0A9R1CS89_9EURY</name>
<keyword evidence="2" id="KW-1185">Reference proteome</keyword>